<name>X1RYF4_9ZZZZ</name>
<gene>
    <name evidence="1" type="ORF">S12H4_07609</name>
</gene>
<dbReference type="AlphaFoldDB" id="X1RYF4"/>
<protein>
    <submittedName>
        <fullName evidence="1">Uncharacterized protein</fullName>
    </submittedName>
</protein>
<evidence type="ECO:0000313" key="1">
    <source>
        <dbReference type="EMBL" id="GAI60529.1"/>
    </source>
</evidence>
<reference evidence="1" key="1">
    <citation type="journal article" date="2014" name="Front. Microbiol.">
        <title>High frequency of phylogenetically diverse reductive dehalogenase-homologous genes in deep subseafloor sedimentary metagenomes.</title>
        <authorList>
            <person name="Kawai M."/>
            <person name="Futagami T."/>
            <person name="Toyoda A."/>
            <person name="Takaki Y."/>
            <person name="Nishi S."/>
            <person name="Hori S."/>
            <person name="Arai W."/>
            <person name="Tsubouchi T."/>
            <person name="Morono Y."/>
            <person name="Uchiyama I."/>
            <person name="Ito T."/>
            <person name="Fujiyama A."/>
            <person name="Inagaki F."/>
            <person name="Takami H."/>
        </authorList>
    </citation>
    <scope>NUCLEOTIDE SEQUENCE</scope>
    <source>
        <strain evidence="1">Expedition CK06-06</strain>
    </source>
</reference>
<organism evidence="1">
    <name type="scientific">marine sediment metagenome</name>
    <dbReference type="NCBI Taxonomy" id="412755"/>
    <lineage>
        <taxon>unclassified sequences</taxon>
        <taxon>metagenomes</taxon>
        <taxon>ecological metagenomes</taxon>
    </lineage>
</organism>
<dbReference type="EMBL" id="BARW01002829">
    <property type="protein sequence ID" value="GAI60529.1"/>
    <property type="molecule type" value="Genomic_DNA"/>
</dbReference>
<feature type="non-terminal residue" evidence="1">
    <location>
        <position position="1"/>
    </location>
</feature>
<proteinExistence type="predicted"/>
<accession>X1RYF4</accession>
<comment type="caution">
    <text evidence="1">The sequence shown here is derived from an EMBL/GenBank/DDBJ whole genome shotgun (WGS) entry which is preliminary data.</text>
</comment>
<sequence>FPAQGHLVKLNEEYQKKFFVITAYMKIQYGHSVSMIQF</sequence>